<feature type="active site" description="Proton donor; for beta-elimination activity" evidence="15">
    <location>
        <position position="58"/>
    </location>
</feature>
<evidence type="ECO:0000259" key="17">
    <source>
        <dbReference type="PROSITE" id="PS51068"/>
    </source>
</evidence>
<comment type="catalytic activity">
    <reaction evidence="1 15">
        <text>Hydrolysis of DNA containing ring-opened 7-methylguanine residues, releasing 2,6-diamino-4-hydroxy-5-(N-methyl)formamidopyrimidine.</text>
        <dbReference type="EC" id="3.2.2.23"/>
    </reaction>
</comment>
<evidence type="ECO:0000256" key="5">
    <source>
        <dbReference type="ARBA" id="ARBA00022763"/>
    </source>
</evidence>
<feature type="active site" description="Schiff-base intermediate with DNA" evidence="15">
    <location>
        <position position="2"/>
    </location>
</feature>
<dbReference type="HAMAP" id="MF_00103">
    <property type="entry name" value="Fapy_DNA_glycosyl"/>
    <property type="match status" value="1"/>
</dbReference>
<dbReference type="NCBIfam" id="NF002211">
    <property type="entry name" value="PRK01103.1"/>
    <property type="match status" value="1"/>
</dbReference>
<feature type="binding site" evidence="15">
    <location>
        <position position="129"/>
    </location>
    <ligand>
        <name>DNA</name>
        <dbReference type="ChEBI" id="CHEBI:16991"/>
    </ligand>
</feature>
<evidence type="ECO:0000256" key="9">
    <source>
        <dbReference type="ARBA" id="ARBA00023125"/>
    </source>
</evidence>
<keyword evidence="6 15" id="KW-0863">Zinc-finger</keyword>
<dbReference type="EC" id="3.2.2.23" evidence="15"/>
<keyword evidence="4 15" id="KW-0479">Metal-binding</keyword>
<evidence type="ECO:0000256" key="8">
    <source>
        <dbReference type="ARBA" id="ARBA00022833"/>
    </source>
</evidence>
<dbReference type="SMART" id="SM01232">
    <property type="entry name" value="H2TH"/>
    <property type="match status" value="1"/>
</dbReference>
<evidence type="ECO:0000313" key="18">
    <source>
        <dbReference type="EMBL" id="MFD2140908.1"/>
    </source>
</evidence>
<evidence type="ECO:0000256" key="13">
    <source>
        <dbReference type="ARBA" id="ARBA00023295"/>
    </source>
</evidence>
<dbReference type="CDD" id="cd20335">
    <property type="entry name" value="BRcat_RBR"/>
    <property type="match status" value="1"/>
</dbReference>
<protein>
    <recommendedName>
        <fullName evidence="15">Formamidopyrimidine-DNA glycosylase</fullName>
        <shortName evidence="15">Fapy-DNA glycosylase</shortName>
        <ecNumber evidence="15">3.2.2.23</ecNumber>
    </recommendedName>
    <alternativeName>
        <fullName evidence="15">DNA-(apurinic or apyrimidinic site) lyase MutM</fullName>
        <shortName evidence="15">AP lyase MutM</shortName>
        <ecNumber evidence="15">4.2.99.18</ecNumber>
    </alternativeName>
</protein>
<gene>
    <name evidence="15 18" type="primary">mutM</name>
    <name evidence="15" type="synonym">fpg</name>
    <name evidence="18" type="ORF">ACFSNC_10890</name>
</gene>
<organism evidence="18 19">
    <name type="scientific">Ancylobacter oerskovii</name>
    <dbReference type="NCBI Taxonomy" id="459519"/>
    <lineage>
        <taxon>Bacteria</taxon>
        <taxon>Pseudomonadati</taxon>
        <taxon>Pseudomonadota</taxon>
        <taxon>Alphaproteobacteria</taxon>
        <taxon>Hyphomicrobiales</taxon>
        <taxon>Xanthobacteraceae</taxon>
        <taxon>Ancylobacter</taxon>
    </lineage>
</organism>
<dbReference type="PANTHER" id="PTHR22993">
    <property type="entry name" value="FORMAMIDOPYRIMIDINE-DNA GLYCOSYLASE"/>
    <property type="match status" value="1"/>
</dbReference>
<evidence type="ECO:0000256" key="11">
    <source>
        <dbReference type="ARBA" id="ARBA00023239"/>
    </source>
</evidence>
<dbReference type="EMBL" id="JBHUHD010000001">
    <property type="protein sequence ID" value="MFD2140908.1"/>
    <property type="molecule type" value="Genomic_DNA"/>
</dbReference>
<keyword evidence="9 15" id="KW-0238">DNA-binding</keyword>
<dbReference type="SUPFAM" id="SSF46946">
    <property type="entry name" value="S13-like H2TH domain"/>
    <property type="match status" value="1"/>
</dbReference>
<feature type="binding site" evidence="15">
    <location>
        <position position="172"/>
    </location>
    <ligand>
        <name>DNA</name>
        <dbReference type="ChEBI" id="CHEBI:16991"/>
    </ligand>
</feature>
<keyword evidence="7 15" id="KW-0378">Hydrolase</keyword>
<keyword evidence="8 15" id="KW-0862">Zinc</keyword>
<dbReference type="PANTHER" id="PTHR22993:SF9">
    <property type="entry name" value="FORMAMIDOPYRIMIDINE-DNA GLYCOSYLASE"/>
    <property type="match status" value="1"/>
</dbReference>
<reference evidence="19" key="1">
    <citation type="journal article" date="2019" name="Int. J. Syst. Evol. Microbiol.">
        <title>The Global Catalogue of Microorganisms (GCM) 10K type strain sequencing project: providing services to taxonomists for standard genome sequencing and annotation.</title>
        <authorList>
            <consortium name="The Broad Institute Genomics Platform"/>
            <consortium name="The Broad Institute Genome Sequencing Center for Infectious Disease"/>
            <person name="Wu L."/>
            <person name="Ma J."/>
        </authorList>
    </citation>
    <scope>NUCLEOTIDE SEQUENCE [LARGE SCALE GENOMIC DNA]</scope>
    <source>
        <strain evidence="19">CCM 7435</strain>
    </source>
</reference>
<dbReference type="InterPro" id="IPR000214">
    <property type="entry name" value="Znf_DNA_glyclase/AP_lyase"/>
</dbReference>
<dbReference type="RefSeq" id="WP_213350540.1">
    <property type="nucleotide sequence ID" value="NZ_JAHBGB010000002.1"/>
</dbReference>
<comment type="subunit">
    <text evidence="3 15">Monomer.</text>
</comment>
<feature type="active site" description="Proton donor; for delta-elimination activity" evidence="15">
    <location>
        <position position="299"/>
    </location>
</feature>
<evidence type="ECO:0000256" key="6">
    <source>
        <dbReference type="ARBA" id="ARBA00022771"/>
    </source>
</evidence>
<dbReference type="Gene3D" id="3.20.190.10">
    <property type="entry name" value="MutM-like, N-terminal"/>
    <property type="match status" value="1"/>
</dbReference>
<evidence type="ECO:0000256" key="7">
    <source>
        <dbReference type="ARBA" id="ARBA00022801"/>
    </source>
</evidence>
<comment type="cofactor">
    <cofactor evidence="15">
        <name>Zn(2+)</name>
        <dbReference type="ChEBI" id="CHEBI:29105"/>
    </cofactor>
    <text evidence="15">Binds 1 zinc ion per subunit.</text>
</comment>
<evidence type="ECO:0000256" key="12">
    <source>
        <dbReference type="ARBA" id="ARBA00023268"/>
    </source>
</evidence>
<dbReference type="GO" id="GO:0008534">
    <property type="term" value="F:oxidized purine nucleobase lesion DNA N-glycosylase activity"/>
    <property type="evidence" value="ECO:0007669"/>
    <property type="project" value="UniProtKB-EC"/>
</dbReference>
<keyword evidence="19" id="KW-1185">Reference proteome</keyword>
<evidence type="ECO:0000256" key="2">
    <source>
        <dbReference type="ARBA" id="ARBA00009409"/>
    </source>
</evidence>
<keyword evidence="5 15" id="KW-0227">DNA damage</keyword>
<keyword evidence="13 15" id="KW-0326">Glycosidase</keyword>
<dbReference type="Gene3D" id="1.10.8.50">
    <property type="match status" value="1"/>
</dbReference>
<evidence type="ECO:0000256" key="1">
    <source>
        <dbReference type="ARBA" id="ARBA00001668"/>
    </source>
</evidence>
<dbReference type="InterPro" id="IPR020629">
    <property type="entry name" value="FPG_Glyclase"/>
</dbReference>
<feature type="domain" description="Formamidopyrimidine-DNA glycosylase catalytic" evidence="17">
    <location>
        <begin position="2"/>
        <end position="132"/>
    </location>
</feature>
<keyword evidence="10 15" id="KW-0234">DNA repair</keyword>
<evidence type="ECO:0000256" key="3">
    <source>
        <dbReference type="ARBA" id="ARBA00011245"/>
    </source>
</evidence>
<dbReference type="SUPFAM" id="SSF81624">
    <property type="entry name" value="N-terminal domain of MutM-like DNA repair proteins"/>
    <property type="match status" value="1"/>
</dbReference>
<dbReference type="PROSITE" id="PS51066">
    <property type="entry name" value="ZF_FPG_2"/>
    <property type="match status" value="1"/>
</dbReference>
<comment type="catalytic activity">
    <reaction evidence="14 15">
        <text>2'-deoxyribonucleotide-(2'-deoxyribose 5'-phosphate)-2'-deoxyribonucleotide-DNA = a 3'-end 2'-deoxyribonucleotide-(2,3-dehydro-2,3-deoxyribose 5'-phosphate)-DNA + a 5'-end 5'-phospho-2'-deoxyribonucleoside-DNA + H(+)</text>
        <dbReference type="Rhea" id="RHEA:66592"/>
        <dbReference type="Rhea" id="RHEA-COMP:13180"/>
        <dbReference type="Rhea" id="RHEA-COMP:16897"/>
        <dbReference type="Rhea" id="RHEA-COMP:17067"/>
        <dbReference type="ChEBI" id="CHEBI:15378"/>
        <dbReference type="ChEBI" id="CHEBI:136412"/>
        <dbReference type="ChEBI" id="CHEBI:157695"/>
        <dbReference type="ChEBI" id="CHEBI:167181"/>
        <dbReference type="EC" id="4.2.99.18"/>
    </reaction>
</comment>
<dbReference type="SUPFAM" id="SSF57716">
    <property type="entry name" value="Glucocorticoid receptor-like (DNA-binding domain)"/>
    <property type="match status" value="1"/>
</dbReference>
<dbReference type="Proteomes" id="UP001597299">
    <property type="component" value="Unassembled WGS sequence"/>
</dbReference>
<dbReference type="InterPro" id="IPR010979">
    <property type="entry name" value="Ribosomal_uS13-like_H2TH"/>
</dbReference>
<dbReference type="InterPro" id="IPR015886">
    <property type="entry name" value="H2TH_FPG"/>
</dbReference>
<sequence length="309" mass="33394">MPELPEVETVRRGLAPVMEGMRLVEAVARRPDLRWPLPERFAERLAGRRVAGLGRRAKYLVADLEAAGPHPAEALVMHLGMSGSFRIELPETEAQLPGGFALPRSKAAAHDHVEFGFESGARIVYNDPRRFGAMLLVPRNELEQHPLFRDLGPEPLGNAFDAATLAAACAGRRSPIKAVLLDQTVVAGLGNIYVCEALHRAGIAPDRPAASLVGPIGPPDEEIVPTRHPTGPVERLVATIREVLEEAIRAGGSTLRDHAQVDGTLGYFQHTFRAYGRAGEPCLTPGCGGAIERLVQAGRSTFHCRECQK</sequence>
<evidence type="ECO:0000256" key="4">
    <source>
        <dbReference type="ARBA" id="ARBA00022723"/>
    </source>
</evidence>
<comment type="function">
    <text evidence="15">Involved in base excision repair of DNA damaged by oxidation or by mutagenic agents. Acts as DNA glycosylase that recognizes and removes damaged bases. Has a preference for oxidized purines, such as 7,8-dihydro-8-oxoguanine (8-oxoG). Has AP (apurinic/apyrimidinic) lyase activity and introduces nicks in the DNA strand. Cleaves the DNA backbone by beta-delta elimination to generate a single-strand break at the site of the removed base with both 3'- and 5'-phosphates.</text>
</comment>
<evidence type="ECO:0000259" key="16">
    <source>
        <dbReference type="PROSITE" id="PS51066"/>
    </source>
</evidence>
<feature type="binding site" evidence="15">
    <location>
        <position position="110"/>
    </location>
    <ligand>
        <name>DNA</name>
        <dbReference type="ChEBI" id="CHEBI:16991"/>
    </ligand>
</feature>
<dbReference type="EC" id="4.2.99.18" evidence="15"/>
<name>A0ABW4YXK7_9HYPH</name>
<evidence type="ECO:0000256" key="10">
    <source>
        <dbReference type="ARBA" id="ARBA00023204"/>
    </source>
</evidence>
<dbReference type="CDD" id="cd08966">
    <property type="entry name" value="EcFpg-like_N"/>
    <property type="match status" value="1"/>
</dbReference>
<evidence type="ECO:0000313" key="19">
    <source>
        <dbReference type="Proteomes" id="UP001597299"/>
    </source>
</evidence>
<comment type="similarity">
    <text evidence="2 15">Belongs to the FPG family.</text>
</comment>
<dbReference type="SMART" id="SM00898">
    <property type="entry name" value="Fapy_DNA_glyco"/>
    <property type="match status" value="1"/>
</dbReference>
<dbReference type="PROSITE" id="PS51068">
    <property type="entry name" value="FPG_CAT"/>
    <property type="match status" value="1"/>
</dbReference>
<evidence type="ECO:0000256" key="15">
    <source>
        <dbReference type="HAMAP-Rule" id="MF_00103"/>
    </source>
</evidence>
<dbReference type="GO" id="GO:0140078">
    <property type="term" value="F:class I DNA-(apurinic or apyrimidinic site) endonuclease activity"/>
    <property type="evidence" value="ECO:0007669"/>
    <property type="project" value="UniProtKB-EC"/>
</dbReference>
<feature type="domain" description="FPG-type" evidence="16">
    <location>
        <begin position="273"/>
        <end position="309"/>
    </location>
</feature>
<dbReference type="Pfam" id="PF01149">
    <property type="entry name" value="Fapy_DNA_glyco"/>
    <property type="match status" value="1"/>
</dbReference>
<feature type="active site" description="Proton donor" evidence="15">
    <location>
        <position position="3"/>
    </location>
</feature>
<proteinExistence type="inferred from homology"/>
<comment type="caution">
    <text evidence="18">The sequence shown here is derived from an EMBL/GenBank/DDBJ whole genome shotgun (WGS) entry which is preliminary data.</text>
</comment>
<dbReference type="Pfam" id="PF06831">
    <property type="entry name" value="H2TH"/>
    <property type="match status" value="1"/>
</dbReference>
<keyword evidence="12 15" id="KW-0511">Multifunctional enzyme</keyword>
<dbReference type="InterPro" id="IPR012319">
    <property type="entry name" value="FPG_cat"/>
</dbReference>
<evidence type="ECO:0000256" key="14">
    <source>
        <dbReference type="ARBA" id="ARBA00044632"/>
    </source>
</evidence>
<keyword evidence="11 15" id="KW-0456">Lyase</keyword>
<dbReference type="InterPro" id="IPR035937">
    <property type="entry name" value="FPG_N"/>
</dbReference>
<accession>A0ABW4YXK7</accession>